<evidence type="ECO:0000256" key="1">
    <source>
        <dbReference type="ARBA" id="ARBA00004141"/>
    </source>
</evidence>
<organism evidence="7 8">
    <name type="scientific">Rhodoblastus acidophilus</name>
    <name type="common">Rhodopseudomonas acidophila</name>
    <dbReference type="NCBI Taxonomy" id="1074"/>
    <lineage>
        <taxon>Bacteria</taxon>
        <taxon>Pseudomonadati</taxon>
        <taxon>Pseudomonadota</taxon>
        <taxon>Alphaproteobacteria</taxon>
        <taxon>Hyphomicrobiales</taxon>
        <taxon>Rhodoblastaceae</taxon>
        <taxon>Rhodoblastus</taxon>
    </lineage>
</organism>
<evidence type="ECO:0000256" key="5">
    <source>
        <dbReference type="SAM" id="Phobius"/>
    </source>
</evidence>
<keyword evidence="3 5" id="KW-1133">Transmembrane helix</keyword>
<dbReference type="GO" id="GO:0016020">
    <property type="term" value="C:membrane"/>
    <property type="evidence" value="ECO:0007669"/>
    <property type="project" value="UniProtKB-SubCell"/>
</dbReference>
<sequence>MALLILGLILFIGGHLIPTFPTLREGLVKRFGLNGYKGLVTLPSFAGLLLIIFGASAFRGTPEDIKLWTPPLWTRHLAFALMFVSFVLLAAANIPSKIRDAVKHPMVASITVWALAHLIANGDLLALLLFGSFLLYSIYDRVSVMARGVALKAPAKGWTGDVKALAGGGVAWAVTLFWLHGLAGAPLL</sequence>
<dbReference type="OrthoDB" id="5293641at2"/>
<evidence type="ECO:0000313" key="8">
    <source>
        <dbReference type="Proteomes" id="UP000198418"/>
    </source>
</evidence>
<evidence type="ECO:0000313" key="7">
    <source>
        <dbReference type="EMBL" id="SNB65868.1"/>
    </source>
</evidence>
<dbReference type="AlphaFoldDB" id="A0A212R1Z9"/>
<keyword evidence="2 5" id="KW-0812">Transmembrane</keyword>
<dbReference type="Pfam" id="PF07298">
    <property type="entry name" value="NnrU"/>
    <property type="match status" value="1"/>
</dbReference>
<reference evidence="8" key="1">
    <citation type="submission" date="2017-06" db="EMBL/GenBank/DDBJ databases">
        <authorList>
            <person name="Varghese N."/>
            <person name="Submissions S."/>
        </authorList>
    </citation>
    <scope>NUCLEOTIDE SEQUENCE [LARGE SCALE GENOMIC DNA]</scope>
    <source>
        <strain evidence="8">DSM 137</strain>
    </source>
</reference>
<gene>
    <name evidence="7" type="ORF">SAMN06265338_102340</name>
</gene>
<feature type="transmembrane region" description="Helical" evidence="5">
    <location>
        <begin position="114"/>
        <end position="139"/>
    </location>
</feature>
<dbReference type="RefSeq" id="WP_088519852.1">
    <property type="nucleotide sequence ID" value="NZ_FYDG01000002.1"/>
</dbReference>
<evidence type="ECO:0000256" key="3">
    <source>
        <dbReference type="ARBA" id="ARBA00022989"/>
    </source>
</evidence>
<feature type="domain" description="NnrU" evidence="6">
    <location>
        <begin position="3"/>
        <end position="183"/>
    </location>
</feature>
<keyword evidence="8" id="KW-1185">Reference proteome</keyword>
<accession>A0A212R1Z9</accession>
<feature type="transmembrane region" description="Helical" evidence="5">
    <location>
        <begin position="40"/>
        <end position="60"/>
    </location>
</feature>
<dbReference type="Proteomes" id="UP000198418">
    <property type="component" value="Unassembled WGS sequence"/>
</dbReference>
<evidence type="ECO:0000256" key="4">
    <source>
        <dbReference type="ARBA" id="ARBA00023136"/>
    </source>
</evidence>
<comment type="subcellular location">
    <subcellularLocation>
        <location evidence="1">Membrane</location>
        <topology evidence="1">Multi-pass membrane protein</topology>
    </subcellularLocation>
</comment>
<keyword evidence="4 5" id="KW-0472">Membrane</keyword>
<evidence type="ECO:0000256" key="2">
    <source>
        <dbReference type="ARBA" id="ARBA00022692"/>
    </source>
</evidence>
<dbReference type="InterPro" id="IPR009915">
    <property type="entry name" value="NnrU_dom"/>
</dbReference>
<feature type="transmembrane region" description="Helical" evidence="5">
    <location>
        <begin position="160"/>
        <end position="179"/>
    </location>
</feature>
<evidence type="ECO:0000259" key="6">
    <source>
        <dbReference type="Pfam" id="PF07298"/>
    </source>
</evidence>
<proteinExistence type="predicted"/>
<dbReference type="EMBL" id="FYDG01000002">
    <property type="protein sequence ID" value="SNB65868.1"/>
    <property type="molecule type" value="Genomic_DNA"/>
</dbReference>
<name>A0A212R1Z9_RHOAC</name>
<protein>
    <submittedName>
        <fullName evidence="7">Uncharacterized membrane protein</fullName>
    </submittedName>
</protein>
<feature type="transmembrane region" description="Helical" evidence="5">
    <location>
        <begin position="72"/>
        <end position="94"/>
    </location>
</feature>